<keyword evidence="1" id="KW-0812">Transmembrane</keyword>
<name>A0AAE3HIF7_9FIRM</name>
<dbReference type="InterPro" id="IPR024529">
    <property type="entry name" value="ECF_trnsprt_substrate-spec"/>
</dbReference>
<feature type="transmembrane region" description="Helical" evidence="1">
    <location>
        <begin position="76"/>
        <end position="96"/>
    </location>
</feature>
<keyword evidence="1" id="KW-1133">Transmembrane helix</keyword>
<comment type="caution">
    <text evidence="2">The sequence shown here is derived from an EMBL/GenBank/DDBJ whole genome shotgun (WGS) entry which is preliminary data.</text>
</comment>
<sequence>MKNSSRKLVLSGFFMALGLVLPFFTGQIPSIGNKLLPMHIPVLLCGFICGGRYGLAVGFIVPLFRSVLFGMPPMFPTALAMAFELATYGLISGLLYKVLPKNKVNLFASLMTAMISGRIVWGIVSYFLYGIHGTTFSIEVFTAGAFLNAIPGIIIQLILIPLIISSLERTKVIENA</sequence>
<evidence type="ECO:0000313" key="3">
    <source>
        <dbReference type="Proteomes" id="UP001205748"/>
    </source>
</evidence>
<dbReference type="Pfam" id="PF12822">
    <property type="entry name" value="ECF_trnsprt"/>
    <property type="match status" value="1"/>
</dbReference>
<evidence type="ECO:0000313" key="2">
    <source>
        <dbReference type="EMBL" id="MCR1899524.1"/>
    </source>
</evidence>
<keyword evidence="1" id="KW-0472">Membrane</keyword>
<organism evidence="2 3">
    <name type="scientific">Irregularibacter muris</name>
    <dbReference type="NCBI Taxonomy" id="1796619"/>
    <lineage>
        <taxon>Bacteria</taxon>
        <taxon>Bacillati</taxon>
        <taxon>Bacillota</taxon>
        <taxon>Clostridia</taxon>
        <taxon>Eubacteriales</taxon>
        <taxon>Eubacteriaceae</taxon>
        <taxon>Irregularibacter</taxon>
    </lineage>
</organism>
<proteinExistence type="predicted"/>
<reference evidence="2" key="1">
    <citation type="submission" date="2022-07" db="EMBL/GenBank/DDBJ databases">
        <title>Enhanced cultured diversity of the mouse gut microbiota enables custom-made synthetic communities.</title>
        <authorList>
            <person name="Afrizal A."/>
        </authorList>
    </citation>
    <scope>NUCLEOTIDE SEQUENCE</scope>
    <source>
        <strain evidence="2">DSM 28593</strain>
    </source>
</reference>
<accession>A0AAE3HIF7</accession>
<evidence type="ECO:0000256" key="1">
    <source>
        <dbReference type="SAM" id="Phobius"/>
    </source>
</evidence>
<dbReference type="AlphaFoldDB" id="A0AAE3HIF7"/>
<protein>
    <submittedName>
        <fullName evidence="2">ECF transporter S component</fullName>
    </submittedName>
</protein>
<keyword evidence="3" id="KW-1185">Reference proteome</keyword>
<dbReference type="Gene3D" id="1.10.1760.20">
    <property type="match status" value="1"/>
</dbReference>
<gene>
    <name evidence="2" type="ORF">NSA47_11055</name>
</gene>
<dbReference type="RefSeq" id="WP_257531984.1">
    <property type="nucleotide sequence ID" value="NZ_JANKAS010000010.1"/>
</dbReference>
<feature type="transmembrane region" description="Helical" evidence="1">
    <location>
        <begin position="141"/>
        <end position="164"/>
    </location>
</feature>
<feature type="transmembrane region" description="Helical" evidence="1">
    <location>
        <begin position="41"/>
        <end position="64"/>
    </location>
</feature>
<dbReference type="Proteomes" id="UP001205748">
    <property type="component" value="Unassembled WGS sequence"/>
</dbReference>
<dbReference type="GO" id="GO:0022857">
    <property type="term" value="F:transmembrane transporter activity"/>
    <property type="evidence" value="ECO:0007669"/>
    <property type="project" value="InterPro"/>
</dbReference>
<dbReference type="EMBL" id="JANKAS010000010">
    <property type="protein sequence ID" value="MCR1899524.1"/>
    <property type="molecule type" value="Genomic_DNA"/>
</dbReference>